<dbReference type="Proteomes" id="UP000239589">
    <property type="component" value="Unassembled WGS sequence"/>
</dbReference>
<protein>
    <recommendedName>
        <fullName evidence="3">Restriction endonuclease type IV Mrr domain-containing protein</fullName>
    </recommendedName>
</protein>
<evidence type="ECO:0008006" key="3">
    <source>
        <dbReference type="Google" id="ProtNLM"/>
    </source>
</evidence>
<proteinExistence type="predicted"/>
<sequence>MDNKQLFIDGYLDRISNKFNVTKDTAFEIFSMAAITERPFQEVYDDIQIRQKPGLQGKDGGIDGAVFVEQGGYYTLMVFQCKQDLRKIDILRKS</sequence>
<keyword evidence="2" id="KW-1185">Reference proteome</keyword>
<dbReference type="EMBL" id="PGEM01000099">
    <property type="protein sequence ID" value="PPJ62752.1"/>
    <property type="molecule type" value="Genomic_DNA"/>
</dbReference>
<comment type="caution">
    <text evidence="1">The sequence shown here is derived from an EMBL/GenBank/DDBJ whole genome shotgun (WGS) entry which is preliminary data.</text>
</comment>
<reference evidence="1 2" key="1">
    <citation type="submission" date="2018-02" db="EMBL/GenBank/DDBJ databases">
        <title>Discovery of a pederin family compound in a non-symbiotic bloom-forming cyanobacterium.</title>
        <authorList>
            <person name="Kust A."/>
            <person name="Mares J."/>
            <person name="Jokela J."/>
            <person name="Urajova P."/>
            <person name="Hajek J."/>
            <person name="Saurav K."/>
            <person name="Voracova K."/>
            <person name="Fewer D.P."/>
            <person name="Haapaniemi E."/>
            <person name="Permi P."/>
            <person name="Rehakova K."/>
            <person name="Sivonen K."/>
            <person name="Hrouzek P."/>
        </authorList>
    </citation>
    <scope>NUCLEOTIDE SEQUENCE [LARGE SCALE GENOMIC DNA]</scope>
    <source>
        <strain evidence="1 2">CHARLIE-1</strain>
    </source>
</reference>
<dbReference type="RefSeq" id="WP_104388395.1">
    <property type="nucleotide sequence ID" value="NZ_PGEM01000099.1"/>
</dbReference>
<name>A0A2S6CST1_9CYAN</name>
<evidence type="ECO:0000313" key="2">
    <source>
        <dbReference type="Proteomes" id="UP000239589"/>
    </source>
</evidence>
<dbReference type="AlphaFoldDB" id="A0A2S6CST1"/>
<accession>A0A2S6CST1</accession>
<evidence type="ECO:0000313" key="1">
    <source>
        <dbReference type="EMBL" id="PPJ62752.1"/>
    </source>
</evidence>
<organism evidence="1 2">
    <name type="scientific">Cuspidothrix issatschenkoi CHARLIE-1</name>
    <dbReference type="NCBI Taxonomy" id="2052836"/>
    <lineage>
        <taxon>Bacteria</taxon>
        <taxon>Bacillati</taxon>
        <taxon>Cyanobacteriota</taxon>
        <taxon>Cyanophyceae</taxon>
        <taxon>Nostocales</taxon>
        <taxon>Aphanizomenonaceae</taxon>
        <taxon>Cuspidothrix</taxon>
    </lineage>
</organism>
<gene>
    <name evidence="1" type="ORF">CUN59_13865</name>
</gene>